<feature type="transmembrane region" description="Helical" evidence="2">
    <location>
        <begin position="35"/>
        <end position="55"/>
    </location>
</feature>
<keyword evidence="2" id="KW-0812">Transmembrane</keyword>
<sequence>MTRGTAYLIRVLAILALVWALAARAGTASALEAGLLAGVVAAPLWLTLAYLASVRRAHFLSLFEEGAPWRGWLSGWALRLVLAVPLALWAGATLLADAVGRGALVTVDLGLAALAMPLGAWAATRMVGPALKPFARPAAAIWGGSLLAAVLLTALRLAVGVAALPGALSSAVAAQGSYHGPSALVAWITDAAAILSGAEAAAAGYAGRLGWGLPVTLWQAAAGFAYYLGLALIFGACLLRRAELRRLFGASADPVPPPLRRGQVALAGFIAVLALAVLAEGLALGERAAGAAGPQVQLQAQAPGAPGAADLPALPGQEGAVPRLPGPARLRQAIEAERIADAFFAPGTTARLEALRAEVQAEIDAADAQLGEAMAAGFDAARGQVPAFLDWYYSLPAEYLRTGHLLIGDAEAYLQDRFTETVLAGGAFDAAQAQAAQARALAAEAAARFEAQRAALLADPLNLPEGASVQLVAPPLGLPTLPEGAIALPERLALSGAGGLAGGALAGAIGAKVMAKLSAKGTVKLAAQALAKLAGGKLVGGGGGAAAGALAGGTIGSVVPGAGTVVGAFVGGVIGGVTVSLGVDYLLLSLEEQLGRAEFEAQILDAIDEAEAEVGL</sequence>
<dbReference type="Proteomes" id="UP000248311">
    <property type="component" value="Unassembled WGS sequence"/>
</dbReference>
<proteinExistence type="predicted"/>
<accession>A0A318SQU2</accession>
<reference evidence="3 4" key="1">
    <citation type="submission" date="2018-06" db="EMBL/GenBank/DDBJ databases">
        <title>Genomic Encyclopedia of Type Strains, Phase III (KMG-III): the genomes of soil and plant-associated and newly described type strains.</title>
        <authorList>
            <person name="Whitman W."/>
        </authorList>
    </citation>
    <scope>NUCLEOTIDE SEQUENCE [LARGE SCALE GENOMIC DNA]</scope>
    <source>
        <strain evidence="3 4">CECT 9025</strain>
    </source>
</reference>
<feature type="transmembrane region" description="Helical" evidence="2">
    <location>
        <begin position="102"/>
        <end position="122"/>
    </location>
</feature>
<feature type="transmembrane region" description="Helical" evidence="2">
    <location>
        <begin position="76"/>
        <end position="96"/>
    </location>
</feature>
<evidence type="ECO:0000256" key="2">
    <source>
        <dbReference type="SAM" id="Phobius"/>
    </source>
</evidence>
<evidence type="ECO:0000313" key="3">
    <source>
        <dbReference type="EMBL" id="PYE84301.1"/>
    </source>
</evidence>
<keyword evidence="2" id="KW-1133">Transmembrane helix</keyword>
<feature type="transmembrane region" description="Helical" evidence="2">
    <location>
        <begin position="134"/>
        <end position="159"/>
    </location>
</feature>
<dbReference type="OrthoDB" id="7861447at2"/>
<feature type="coiled-coil region" evidence="1">
    <location>
        <begin position="349"/>
        <end position="376"/>
    </location>
</feature>
<gene>
    <name evidence="3" type="ORF">DFP88_10297</name>
</gene>
<organism evidence="3 4">
    <name type="scientific">Pseudoroseicyclus aestuarii</name>
    <dbReference type="NCBI Taxonomy" id="1795041"/>
    <lineage>
        <taxon>Bacteria</taxon>
        <taxon>Pseudomonadati</taxon>
        <taxon>Pseudomonadota</taxon>
        <taxon>Alphaproteobacteria</taxon>
        <taxon>Rhodobacterales</taxon>
        <taxon>Paracoccaceae</taxon>
        <taxon>Pseudoroseicyclus</taxon>
    </lineage>
</organism>
<dbReference type="AlphaFoldDB" id="A0A318SQU2"/>
<comment type="caution">
    <text evidence="3">The sequence shown here is derived from an EMBL/GenBank/DDBJ whole genome shotgun (WGS) entry which is preliminary data.</text>
</comment>
<feature type="transmembrane region" description="Helical" evidence="2">
    <location>
        <begin position="217"/>
        <end position="239"/>
    </location>
</feature>
<keyword evidence="1" id="KW-0175">Coiled coil</keyword>
<evidence type="ECO:0000256" key="1">
    <source>
        <dbReference type="SAM" id="Coils"/>
    </source>
</evidence>
<evidence type="ECO:0000313" key="4">
    <source>
        <dbReference type="Proteomes" id="UP000248311"/>
    </source>
</evidence>
<protein>
    <submittedName>
        <fullName evidence="3">Uncharacterized protein</fullName>
    </submittedName>
</protein>
<dbReference type="RefSeq" id="WP_110813408.1">
    <property type="nucleotide sequence ID" value="NZ_QJTE01000002.1"/>
</dbReference>
<name>A0A318SQU2_9RHOB</name>
<dbReference type="EMBL" id="QJTE01000002">
    <property type="protein sequence ID" value="PYE84301.1"/>
    <property type="molecule type" value="Genomic_DNA"/>
</dbReference>
<keyword evidence="2" id="KW-0472">Membrane</keyword>
<keyword evidence="4" id="KW-1185">Reference proteome</keyword>